<proteinExistence type="predicted"/>
<evidence type="ECO:0000313" key="2">
    <source>
        <dbReference type="Proteomes" id="UP000805649"/>
    </source>
</evidence>
<dbReference type="Proteomes" id="UP000805649">
    <property type="component" value="Unassembled WGS sequence"/>
</dbReference>
<name>A0ACC3YHL2_COLTU</name>
<evidence type="ECO:0000313" key="1">
    <source>
        <dbReference type="EMBL" id="KAL0931332.1"/>
    </source>
</evidence>
<comment type="caution">
    <text evidence="1">The sequence shown here is derived from an EMBL/GenBank/DDBJ whole genome shotgun (WGS) entry which is preliminary data.</text>
</comment>
<organism evidence="1 2">
    <name type="scientific">Colletotrichum truncatum</name>
    <name type="common">Anthracnose fungus</name>
    <name type="synonym">Colletotrichum capsici</name>
    <dbReference type="NCBI Taxonomy" id="5467"/>
    <lineage>
        <taxon>Eukaryota</taxon>
        <taxon>Fungi</taxon>
        <taxon>Dikarya</taxon>
        <taxon>Ascomycota</taxon>
        <taxon>Pezizomycotina</taxon>
        <taxon>Sordariomycetes</taxon>
        <taxon>Hypocreomycetidae</taxon>
        <taxon>Glomerellales</taxon>
        <taxon>Glomerellaceae</taxon>
        <taxon>Colletotrichum</taxon>
        <taxon>Colletotrichum truncatum species complex</taxon>
    </lineage>
</organism>
<gene>
    <name evidence="1" type="ORF">CTRU02_214067</name>
</gene>
<accession>A0ACC3YHL2</accession>
<protein>
    <submittedName>
        <fullName evidence="1">Uncharacterized protein</fullName>
    </submittedName>
</protein>
<sequence>MRFTSYAAGAIALMQLVAAAPHGEPSTQVEPSAHVEKRYTEAICAIICSGACAAAPITCLACVAGCILTAVPGEEIDVNQLKADVDAAVAEAANLIDSSGLQQEA</sequence>
<reference evidence="1 2" key="1">
    <citation type="journal article" date="2020" name="Phytopathology">
        <title>Genome Sequence Resources of Colletotrichum truncatum, C. plurivorum, C. musicola, and C. sojae: Four Species Pathogenic to Soybean (Glycine max).</title>
        <authorList>
            <person name="Rogerio F."/>
            <person name="Boufleur T.R."/>
            <person name="Ciampi-Guillardi M."/>
            <person name="Sukno S.A."/>
            <person name="Thon M.R."/>
            <person name="Massola Junior N.S."/>
            <person name="Baroncelli R."/>
        </authorList>
    </citation>
    <scope>NUCLEOTIDE SEQUENCE [LARGE SCALE GENOMIC DNA]</scope>
    <source>
        <strain evidence="1 2">CMES1059</strain>
    </source>
</reference>
<dbReference type="EMBL" id="VUJX02000010">
    <property type="protein sequence ID" value="KAL0931332.1"/>
    <property type="molecule type" value="Genomic_DNA"/>
</dbReference>
<keyword evidence="2" id="KW-1185">Reference proteome</keyword>